<dbReference type="EMBL" id="PUHR01000080">
    <property type="protein sequence ID" value="KAG0668088.1"/>
    <property type="molecule type" value="Genomic_DNA"/>
</dbReference>
<dbReference type="Proteomes" id="UP000750334">
    <property type="component" value="Unassembled WGS sequence"/>
</dbReference>
<keyword evidence="2" id="KW-1185">Reference proteome</keyword>
<organism evidence="1 2">
    <name type="scientific">Maudiozyma exigua</name>
    <name type="common">Yeast</name>
    <name type="synonym">Kazachstania exigua</name>
    <dbReference type="NCBI Taxonomy" id="34358"/>
    <lineage>
        <taxon>Eukaryota</taxon>
        <taxon>Fungi</taxon>
        <taxon>Dikarya</taxon>
        <taxon>Ascomycota</taxon>
        <taxon>Saccharomycotina</taxon>
        <taxon>Saccharomycetes</taxon>
        <taxon>Saccharomycetales</taxon>
        <taxon>Saccharomycetaceae</taxon>
        <taxon>Maudiozyma</taxon>
    </lineage>
</organism>
<dbReference type="AlphaFoldDB" id="A0A9P6W9R0"/>
<protein>
    <submittedName>
        <fullName evidence="1">Uncharacterized protein</fullName>
    </submittedName>
</protein>
<name>A0A9P6W9R0_MAUEX</name>
<evidence type="ECO:0000313" key="2">
    <source>
        <dbReference type="Proteomes" id="UP000750334"/>
    </source>
</evidence>
<gene>
    <name evidence="1" type="ORF">C6P45_005095</name>
</gene>
<comment type="caution">
    <text evidence="1">The sequence shown here is derived from an EMBL/GenBank/DDBJ whole genome shotgun (WGS) entry which is preliminary data.</text>
</comment>
<proteinExistence type="predicted"/>
<dbReference type="OrthoDB" id="243127at2759"/>
<sequence>MTINNILTTPPILFNSDGKKSNAFDVMLQRKASQTETTFKFPFITDSPLITELESDPRKICSVLNLEDSKKDEQATLYHQVFYNHNNSRSPESITNIMTDKISATDRKSLGQITPITNNSSGYKGNLSYNSNFLKGNSPDFENRYLKNLSELVNNVVSGLLDLEEEDQLNRQDPQISPIWNNNKDVENSLQGSYIYTKNTTVFQKLPVKIEATNNSISNNDTYDKLYKNNEINFEMWGWRTYRGQKISDFNSKNSILLEGEYTPTKEKILEAQMMAAMHIFQLGNKCNIDNTNYTCNSSHGIAADRIYQTISNIQDNPDLFITKKHQFSKIATYSEEYGLIYNSNGKLHPNDKLTEIYNKYASKYFSVNEASRLVDYMKAQITPLKKLHEIRNFRDSTGVTDSNIDHFANFLLWCKEMKSRSSSSHYHMRDVMSPSDRYLFLCATKNGKLDIYSVPKASKMYIRRGDIVMTQGDKGCDLVAVIEPALSKKLACLVQFMKYKLQVDAISTPNEIHDNLTFIEDFMNIIHSKNELIDTSRYGLIGITRSDCFRGRIMRFATKEETTESL</sequence>
<accession>A0A9P6W9R0</accession>
<reference evidence="1 2" key="1">
    <citation type="submission" date="2020-11" db="EMBL/GenBank/DDBJ databases">
        <title>Kefir isolates.</title>
        <authorList>
            <person name="Marcisauskas S."/>
            <person name="Kim Y."/>
            <person name="Blasche S."/>
        </authorList>
    </citation>
    <scope>NUCLEOTIDE SEQUENCE [LARGE SCALE GENOMIC DNA]</scope>
    <source>
        <strain evidence="1 2">OG2</strain>
    </source>
</reference>
<evidence type="ECO:0000313" key="1">
    <source>
        <dbReference type="EMBL" id="KAG0668088.1"/>
    </source>
</evidence>